<organism evidence="2 3">
    <name type="scientific">Dendrothele bispora (strain CBS 962.96)</name>
    <dbReference type="NCBI Taxonomy" id="1314807"/>
    <lineage>
        <taxon>Eukaryota</taxon>
        <taxon>Fungi</taxon>
        <taxon>Dikarya</taxon>
        <taxon>Basidiomycota</taxon>
        <taxon>Agaricomycotina</taxon>
        <taxon>Agaricomycetes</taxon>
        <taxon>Agaricomycetidae</taxon>
        <taxon>Agaricales</taxon>
        <taxon>Agaricales incertae sedis</taxon>
        <taxon>Dendrothele</taxon>
    </lineage>
</organism>
<name>A0A4S8KNM2_DENBC</name>
<feature type="compositionally biased region" description="Basic and acidic residues" evidence="1">
    <location>
        <begin position="60"/>
        <end position="74"/>
    </location>
</feature>
<accession>A0A4S8KNM2</accession>
<dbReference type="EMBL" id="ML180526">
    <property type="protein sequence ID" value="THU77170.1"/>
    <property type="molecule type" value="Genomic_DNA"/>
</dbReference>
<evidence type="ECO:0000313" key="2">
    <source>
        <dbReference type="EMBL" id="THU77170.1"/>
    </source>
</evidence>
<sequence length="137" mass="15053">MPSASASASTPVPTFSPPTAPHPRVIPLYATTISRPVKRQLAIHESLLSTPRITPMNRAESPRPKSHPNREKSKSPPITFMIAAGSSLAAIESHLTSVEDDPELPDLHNIVCRKCRLEHQARLSHRKQNSDFPRVTG</sequence>
<protein>
    <submittedName>
        <fullName evidence="2">Uncharacterized protein</fullName>
    </submittedName>
</protein>
<feature type="region of interest" description="Disordered" evidence="1">
    <location>
        <begin position="44"/>
        <end position="76"/>
    </location>
</feature>
<reference evidence="2 3" key="1">
    <citation type="journal article" date="2019" name="Nat. Ecol. Evol.">
        <title>Megaphylogeny resolves global patterns of mushroom evolution.</title>
        <authorList>
            <person name="Varga T."/>
            <person name="Krizsan K."/>
            <person name="Foldi C."/>
            <person name="Dima B."/>
            <person name="Sanchez-Garcia M."/>
            <person name="Sanchez-Ramirez S."/>
            <person name="Szollosi G.J."/>
            <person name="Szarkandi J.G."/>
            <person name="Papp V."/>
            <person name="Albert L."/>
            <person name="Andreopoulos W."/>
            <person name="Angelini C."/>
            <person name="Antonin V."/>
            <person name="Barry K.W."/>
            <person name="Bougher N.L."/>
            <person name="Buchanan P."/>
            <person name="Buyck B."/>
            <person name="Bense V."/>
            <person name="Catcheside P."/>
            <person name="Chovatia M."/>
            <person name="Cooper J."/>
            <person name="Damon W."/>
            <person name="Desjardin D."/>
            <person name="Finy P."/>
            <person name="Geml J."/>
            <person name="Haridas S."/>
            <person name="Hughes K."/>
            <person name="Justo A."/>
            <person name="Karasinski D."/>
            <person name="Kautmanova I."/>
            <person name="Kiss B."/>
            <person name="Kocsube S."/>
            <person name="Kotiranta H."/>
            <person name="LaButti K.M."/>
            <person name="Lechner B.E."/>
            <person name="Liimatainen K."/>
            <person name="Lipzen A."/>
            <person name="Lukacs Z."/>
            <person name="Mihaltcheva S."/>
            <person name="Morgado L.N."/>
            <person name="Niskanen T."/>
            <person name="Noordeloos M.E."/>
            <person name="Ohm R.A."/>
            <person name="Ortiz-Santana B."/>
            <person name="Ovrebo C."/>
            <person name="Racz N."/>
            <person name="Riley R."/>
            <person name="Savchenko A."/>
            <person name="Shiryaev A."/>
            <person name="Soop K."/>
            <person name="Spirin V."/>
            <person name="Szebenyi C."/>
            <person name="Tomsovsky M."/>
            <person name="Tulloss R.E."/>
            <person name="Uehling J."/>
            <person name="Grigoriev I.V."/>
            <person name="Vagvolgyi C."/>
            <person name="Papp T."/>
            <person name="Martin F.M."/>
            <person name="Miettinen O."/>
            <person name="Hibbett D.S."/>
            <person name="Nagy L.G."/>
        </authorList>
    </citation>
    <scope>NUCLEOTIDE SEQUENCE [LARGE SCALE GENOMIC DNA]</scope>
    <source>
        <strain evidence="2 3">CBS 962.96</strain>
    </source>
</reference>
<feature type="compositionally biased region" description="Low complexity" evidence="1">
    <location>
        <begin position="1"/>
        <end position="13"/>
    </location>
</feature>
<dbReference type="Proteomes" id="UP000297245">
    <property type="component" value="Unassembled WGS sequence"/>
</dbReference>
<feature type="region of interest" description="Disordered" evidence="1">
    <location>
        <begin position="1"/>
        <end position="24"/>
    </location>
</feature>
<keyword evidence="3" id="KW-1185">Reference proteome</keyword>
<evidence type="ECO:0000313" key="3">
    <source>
        <dbReference type="Proteomes" id="UP000297245"/>
    </source>
</evidence>
<gene>
    <name evidence="2" type="ORF">K435DRAFT_812696</name>
</gene>
<proteinExistence type="predicted"/>
<evidence type="ECO:0000256" key="1">
    <source>
        <dbReference type="SAM" id="MobiDB-lite"/>
    </source>
</evidence>
<dbReference type="OrthoDB" id="2957687at2759"/>
<dbReference type="AlphaFoldDB" id="A0A4S8KNM2"/>